<evidence type="ECO:0000313" key="4">
    <source>
        <dbReference type="EMBL" id="KAF6123912.1"/>
    </source>
</evidence>
<feature type="transmembrane region" description="Helical" evidence="2">
    <location>
        <begin position="85"/>
        <end position="103"/>
    </location>
</feature>
<organism evidence="5 7">
    <name type="scientific">Phyllostomus discolor</name>
    <name type="common">pale spear-nosed bat</name>
    <dbReference type="NCBI Taxonomy" id="89673"/>
    <lineage>
        <taxon>Eukaryota</taxon>
        <taxon>Metazoa</taxon>
        <taxon>Chordata</taxon>
        <taxon>Craniata</taxon>
        <taxon>Vertebrata</taxon>
        <taxon>Euteleostomi</taxon>
        <taxon>Mammalia</taxon>
        <taxon>Eutheria</taxon>
        <taxon>Laurasiatheria</taxon>
        <taxon>Chiroptera</taxon>
        <taxon>Yangochiroptera</taxon>
        <taxon>Phyllostomidae</taxon>
        <taxon>Phyllostominae</taxon>
        <taxon>Phyllostomus</taxon>
    </lineage>
</organism>
<reference evidence="4 6" key="1">
    <citation type="journal article" date="2020" name="Nature">
        <title>Six reference-quality genomes reveal evolution of bat adaptations.</title>
        <authorList>
            <person name="Jebb D."/>
            <person name="Huang Z."/>
            <person name="Pippel M."/>
            <person name="Hughes G.M."/>
            <person name="Lavrichenko K."/>
            <person name="Devanna P."/>
            <person name="Winkler S."/>
            <person name="Jermiin L.S."/>
            <person name="Skirmuntt E.C."/>
            <person name="Katzourakis A."/>
            <person name="Burkitt-Gray L."/>
            <person name="Ray D.A."/>
            <person name="Sullivan K.A.M."/>
            <person name="Roscito J.G."/>
            <person name="Kirilenko B.M."/>
            <person name="Davalos L.M."/>
            <person name="Corthals A.P."/>
            <person name="Power M.L."/>
            <person name="Jones G."/>
            <person name="Ransome R.D."/>
            <person name="Dechmann D.K.N."/>
            <person name="Locatelli A.G."/>
            <person name="Puechmaille S.J."/>
            <person name="Fedrigo O."/>
            <person name="Jarvis E.D."/>
            <person name="Hiller M."/>
            <person name="Vernes S.C."/>
            <person name="Myers E.W."/>
            <person name="Teeling E.C."/>
        </authorList>
    </citation>
    <scope>NUCLEOTIDE SEQUENCE [LARGE SCALE GENOMIC DNA]</scope>
    <source>
        <strain evidence="4">Bat1K_MPI-CBG_1</strain>
    </source>
</reference>
<dbReference type="InterPro" id="IPR028036">
    <property type="entry name" value="DMAC1-like_dom"/>
</dbReference>
<feature type="compositionally biased region" description="Low complexity" evidence="1">
    <location>
        <begin position="17"/>
        <end position="30"/>
    </location>
</feature>
<evidence type="ECO:0000256" key="2">
    <source>
        <dbReference type="SAM" id="Phobius"/>
    </source>
</evidence>
<sequence length="114" mass="11978">MNMGSFMSQPLEPDKIAAPPEAASSANPAPMEKPRTPTSAEQPPVFNNCWSCRVLSGSGLIGAGGYVYWVARKPLKLGYAPSPGTITQMVIGISIACWGVVILSDPKGKAFRVG</sequence>
<dbReference type="GeneID" id="114506382"/>
<reference evidence="7" key="2">
    <citation type="submission" date="2025-04" db="UniProtKB">
        <authorList>
            <consortium name="RefSeq"/>
        </authorList>
    </citation>
    <scope>IDENTIFICATION</scope>
    <source>
        <tissue evidence="7">Muscle</tissue>
    </source>
</reference>
<feature type="region of interest" description="Disordered" evidence="1">
    <location>
        <begin position="1"/>
        <end position="42"/>
    </location>
</feature>
<evidence type="ECO:0000313" key="6">
    <source>
        <dbReference type="Proteomes" id="UP000664940"/>
    </source>
</evidence>
<evidence type="ECO:0000313" key="7">
    <source>
        <dbReference type="RefSeq" id="XP_028379875.1"/>
    </source>
</evidence>
<keyword evidence="5" id="KW-1185">Reference proteome</keyword>
<evidence type="ECO:0000313" key="5">
    <source>
        <dbReference type="Proteomes" id="UP000504628"/>
    </source>
</evidence>
<dbReference type="KEGG" id="pdic:114506382"/>
<dbReference type="PANTHER" id="PTHR36469">
    <property type="entry name" value="DISTAL MEMBRANE-ARM ASSEMBLY COMPLEX PROTEIN 1"/>
    <property type="match status" value="1"/>
</dbReference>
<keyword evidence="2" id="KW-1133">Transmembrane helix</keyword>
<evidence type="ECO:0000259" key="3">
    <source>
        <dbReference type="Pfam" id="PF15055"/>
    </source>
</evidence>
<dbReference type="InterPro" id="IPR053117">
    <property type="entry name" value="DMAC_Protein"/>
</dbReference>
<feature type="domain" description="Distal membrane-arm assembly complex protein 1-like" evidence="3">
    <location>
        <begin position="48"/>
        <end position="94"/>
    </location>
</feature>
<dbReference type="Proteomes" id="UP000664940">
    <property type="component" value="Unassembled WGS sequence"/>
</dbReference>
<gene>
    <name evidence="7" type="primary">DMAC1</name>
    <name evidence="4" type="ORF">HJG60_003902</name>
</gene>
<dbReference type="RefSeq" id="XP_028379875.1">
    <property type="nucleotide sequence ID" value="XM_028524074.2"/>
</dbReference>
<keyword evidence="2" id="KW-0812">Transmembrane</keyword>
<proteinExistence type="predicted"/>
<evidence type="ECO:0000256" key="1">
    <source>
        <dbReference type="SAM" id="MobiDB-lite"/>
    </source>
</evidence>
<dbReference type="AlphaFoldDB" id="A0A6J2MPD0"/>
<dbReference type="Proteomes" id="UP000504628">
    <property type="component" value="Chromosome 3"/>
</dbReference>
<dbReference type="PANTHER" id="PTHR36469:SF1">
    <property type="entry name" value="DISTAL MEMBRANE-ARM ASSEMBLY COMPLEX PROTEIN 1"/>
    <property type="match status" value="1"/>
</dbReference>
<dbReference type="Pfam" id="PF15055">
    <property type="entry name" value="DMAC1_Dmo2"/>
    <property type="match status" value="1"/>
</dbReference>
<keyword evidence="2" id="KW-0472">Membrane</keyword>
<name>A0A6J2MPD0_9CHIR</name>
<protein>
    <submittedName>
        <fullName evidence="4">Distal membrane arm assembly complex 1</fullName>
    </submittedName>
    <submittedName>
        <fullName evidence="7">Distal membrane-arm assembly complex protein 1 isoform X2</fullName>
    </submittedName>
</protein>
<dbReference type="EMBL" id="JABVXQ010000002">
    <property type="protein sequence ID" value="KAF6123912.1"/>
    <property type="molecule type" value="Genomic_DNA"/>
</dbReference>
<dbReference type="CTD" id="90871"/>
<accession>A0A6J2MPD0</accession>